<sequence>MPFISLTTNVQIKDLKSLNLELSKSLIIKLSSETLGLPEALVSVHVIQNESLSFGGTSDPAFSLKIGTISTEANIKYTEAYSAFLKEKLSISNDRGFIFFVDVGKTNIGFKGTTVAVLQGASVTNTKPE</sequence>
<dbReference type="GO" id="GO:0050178">
    <property type="term" value="F:phenylpyruvate tautomerase activity"/>
    <property type="evidence" value="ECO:0007669"/>
    <property type="project" value="UniProtKB-EC"/>
</dbReference>
<dbReference type="Pfam" id="PF01187">
    <property type="entry name" value="MIF"/>
    <property type="match status" value="1"/>
</dbReference>
<dbReference type="PANTHER" id="PTHR11954">
    <property type="entry name" value="D-DOPACHROME DECARBOXYLASE"/>
    <property type="match status" value="1"/>
</dbReference>
<comment type="catalytic activity">
    <reaction evidence="7">
        <text>L-dopachrome = 5,6-dihydroxyindole-2-carboxylate</text>
        <dbReference type="Rhea" id="RHEA:13041"/>
        <dbReference type="ChEBI" id="CHEBI:16875"/>
        <dbReference type="ChEBI" id="CHEBI:57509"/>
        <dbReference type="EC" id="5.3.3.12"/>
    </reaction>
</comment>
<evidence type="ECO:0000256" key="3">
    <source>
        <dbReference type="ARBA" id="ARBA00022514"/>
    </source>
</evidence>
<evidence type="ECO:0000313" key="14">
    <source>
        <dbReference type="Proteomes" id="UP000807306"/>
    </source>
</evidence>
<evidence type="ECO:0000256" key="1">
    <source>
        <dbReference type="ARBA" id="ARBA00004613"/>
    </source>
</evidence>
<evidence type="ECO:0000256" key="11">
    <source>
        <dbReference type="ARBA" id="ARBA00041912"/>
    </source>
</evidence>
<comment type="catalytic activity">
    <reaction evidence="6">
        <text>3-phenylpyruvate = enol-phenylpyruvate</text>
        <dbReference type="Rhea" id="RHEA:17097"/>
        <dbReference type="ChEBI" id="CHEBI:16815"/>
        <dbReference type="ChEBI" id="CHEBI:18005"/>
        <dbReference type="EC" id="5.3.2.1"/>
    </reaction>
</comment>
<evidence type="ECO:0000256" key="12">
    <source>
        <dbReference type="ARBA" id="ARBA00042730"/>
    </source>
</evidence>
<dbReference type="GO" id="GO:0004167">
    <property type="term" value="F:dopachrome isomerase activity"/>
    <property type="evidence" value="ECO:0007669"/>
    <property type="project" value="UniProtKB-EC"/>
</dbReference>
<evidence type="ECO:0000256" key="8">
    <source>
        <dbReference type="ARBA" id="ARBA00038932"/>
    </source>
</evidence>
<dbReference type="GO" id="GO:0005615">
    <property type="term" value="C:extracellular space"/>
    <property type="evidence" value="ECO:0007669"/>
    <property type="project" value="UniProtKB-KW"/>
</dbReference>
<dbReference type="Gene3D" id="3.30.429.10">
    <property type="entry name" value="Macrophage Migration Inhibitory Factor"/>
    <property type="match status" value="1"/>
</dbReference>
<gene>
    <name evidence="13" type="ORF">CPB83DRAFT_900076</name>
</gene>
<protein>
    <recommendedName>
        <fullName evidence="12">L-dopachrome isomerase</fullName>
        <ecNumber evidence="9">5.3.2.1</ecNumber>
        <ecNumber evidence="8">5.3.3.12</ecNumber>
    </recommendedName>
    <alternativeName>
        <fullName evidence="10">L-dopachrome tautomerase</fullName>
    </alternativeName>
    <alternativeName>
        <fullName evidence="11">Phenylpyruvate tautomerase</fullName>
    </alternativeName>
</protein>
<dbReference type="EC" id="5.3.3.12" evidence="8"/>
<dbReference type="EMBL" id="MU157970">
    <property type="protein sequence ID" value="KAF9521964.1"/>
    <property type="molecule type" value="Genomic_DNA"/>
</dbReference>
<evidence type="ECO:0000256" key="2">
    <source>
        <dbReference type="ARBA" id="ARBA00005851"/>
    </source>
</evidence>
<keyword evidence="14" id="KW-1185">Reference proteome</keyword>
<evidence type="ECO:0000313" key="13">
    <source>
        <dbReference type="EMBL" id="KAF9521964.1"/>
    </source>
</evidence>
<dbReference type="AlphaFoldDB" id="A0A9P6E3U7"/>
<comment type="caution">
    <text evidence="13">The sequence shown here is derived from an EMBL/GenBank/DDBJ whole genome shotgun (WGS) entry which is preliminary data.</text>
</comment>
<name>A0A9P6E3U7_9AGAR</name>
<evidence type="ECO:0000256" key="4">
    <source>
        <dbReference type="ARBA" id="ARBA00022525"/>
    </source>
</evidence>
<dbReference type="PANTHER" id="PTHR11954:SF6">
    <property type="entry name" value="MACROPHAGE MIGRATION INHIBITORY FACTOR"/>
    <property type="match status" value="1"/>
</dbReference>
<dbReference type="InterPro" id="IPR014347">
    <property type="entry name" value="Tautomerase/MIF_sf"/>
</dbReference>
<accession>A0A9P6E3U7</accession>
<dbReference type="Proteomes" id="UP000807306">
    <property type="component" value="Unassembled WGS sequence"/>
</dbReference>
<evidence type="ECO:0000256" key="10">
    <source>
        <dbReference type="ARBA" id="ARBA00041631"/>
    </source>
</evidence>
<proteinExistence type="inferred from homology"/>
<keyword evidence="4" id="KW-0964">Secreted</keyword>
<dbReference type="OrthoDB" id="255819at2759"/>
<keyword evidence="5" id="KW-0413">Isomerase</keyword>
<dbReference type="EC" id="5.3.2.1" evidence="9"/>
<evidence type="ECO:0000256" key="7">
    <source>
        <dbReference type="ARBA" id="ARBA00036823"/>
    </source>
</evidence>
<evidence type="ECO:0000256" key="9">
    <source>
        <dbReference type="ARBA" id="ARBA00039086"/>
    </source>
</evidence>
<organism evidence="13 14">
    <name type="scientific">Crepidotus variabilis</name>
    <dbReference type="NCBI Taxonomy" id="179855"/>
    <lineage>
        <taxon>Eukaryota</taxon>
        <taxon>Fungi</taxon>
        <taxon>Dikarya</taxon>
        <taxon>Basidiomycota</taxon>
        <taxon>Agaricomycotina</taxon>
        <taxon>Agaricomycetes</taxon>
        <taxon>Agaricomycetidae</taxon>
        <taxon>Agaricales</taxon>
        <taxon>Agaricineae</taxon>
        <taxon>Crepidotaceae</taxon>
        <taxon>Crepidotus</taxon>
    </lineage>
</organism>
<evidence type="ECO:0000256" key="5">
    <source>
        <dbReference type="ARBA" id="ARBA00023235"/>
    </source>
</evidence>
<keyword evidence="3" id="KW-0202">Cytokine</keyword>
<dbReference type="SUPFAM" id="SSF55331">
    <property type="entry name" value="Tautomerase/MIF"/>
    <property type="match status" value="1"/>
</dbReference>
<dbReference type="InterPro" id="IPR001398">
    <property type="entry name" value="Macrophage_inhib_fac"/>
</dbReference>
<evidence type="ECO:0000256" key="6">
    <source>
        <dbReference type="ARBA" id="ARBA00036735"/>
    </source>
</evidence>
<comment type="subcellular location">
    <subcellularLocation>
        <location evidence="1">Secreted</location>
    </subcellularLocation>
</comment>
<reference evidence="13" key="1">
    <citation type="submission" date="2020-11" db="EMBL/GenBank/DDBJ databases">
        <authorList>
            <consortium name="DOE Joint Genome Institute"/>
            <person name="Ahrendt S."/>
            <person name="Riley R."/>
            <person name="Andreopoulos W."/>
            <person name="Labutti K."/>
            <person name="Pangilinan J."/>
            <person name="Ruiz-Duenas F.J."/>
            <person name="Barrasa J.M."/>
            <person name="Sanchez-Garcia M."/>
            <person name="Camarero S."/>
            <person name="Miyauchi S."/>
            <person name="Serrano A."/>
            <person name="Linde D."/>
            <person name="Babiker R."/>
            <person name="Drula E."/>
            <person name="Ayuso-Fernandez I."/>
            <person name="Pacheco R."/>
            <person name="Padilla G."/>
            <person name="Ferreira P."/>
            <person name="Barriuso J."/>
            <person name="Kellner H."/>
            <person name="Castanera R."/>
            <person name="Alfaro M."/>
            <person name="Ramirez L."/>
            <person name="Pisabarro A.G."/>
            <person name="Kuo A."/>
            <person name="Tritt A."/>
            <person name="Lipzen A."/>
            <person name="He G."/>
            <person name="Yan M."/>
            <person name="Ng V."/>
            <person name="Cullen D."/>
            <person name="Martin F."/>
            <person name="Rosso M.-N."/>
            <person name="Henrissat B."/>
            <person name="Hibbett D."/>
            <person name="Martinez A.T."/>
            <person name="Grigoriev I.V."/>
        </authorList>
    </citation>
    <scope>NUCLEOTIDE SEQUENCE</scope>
    <source>
        <strain evidence="13">CBS 506.95</strain>
    </source>
</reference>
<comment type="similarity">
    <text evidence="2">Belongs to the MIF family.</text>
</comment>